<gene>
    <name evidence="1" type="ORF">GIB67_012761</name>
</gene>
<evidence type="ECO:0000313" key="1">
    <source>
        <dbReference type="EMBL" id="KAF6165864.1"/>
    </source>
</evidence>
<dbReference type="EMBL" id="JACGCM010000816">
    <property type="protein sequence ID" value="KAF6165864.1"/>
    <property type="molecule type" value="Genomic_DNA"/>
</dbReference>
<accession>A0A7J7NFR4</accession>
<organism evidence="1 2">
    <name type="scientific">Kingdonia uniflora</name>
    <dbReference type="NCBI Taxonomy" id="39325"/>
    <lineage>
        <taxon>Eukaryota</taxon>
        <taxon>Viridiplantae</taxon>
        <taxon>Streptophyta</taxon>
        <taxon>Embryophyta</taxon>
        <taxon>Tracheophyta</taxon>
        <taxon>Spermatophyta</taxon>
        <taxon>Magnoliopsida</taxon>
        <taxon>Ranunculales</taxon>
        <taxon>Circaeasteraceae</taxon>
        <taxon>Kingdonia</taxon>
    </lineage>
</organism>
<reference evidence="1 2" key="1">
    <citation type="journal article" date="2020" name="IScience">
        <title>Genome Sequencing of the Endangered Kingdonia uniflora (Circaeasteraceae, Ranunculales) Reveals Potential Mechanisms of Evolutionary Specialization.</title>
        <authorList>
            <person name="Sun Y."/>
            <person name="Deng T."/>
            <person name="Zhang A."/>
            <person name="Moore M.J."/>
            <person name="Landis J.B."/>
            <person name="Lin N."/>
            <person name="Zhang H."/>
            <person name="Zhang X."/>
            <person name="Huang J."/>
            <person name="Zhang X."/>
            <person name="Sun H."/>
            <person name="Wang H."/>
        </authorList>
    </citation>
    <scope>NUCLEOTIDE SEQUENCE [LARGE SCALE GENOMIC DNA]</scope>
    <source>
        <strain evidence="1">TB1705</strain>
        <tissue evidence="1">Leaf</tissue>
    </source>
</reference>
<name>A0A7J7NFR4_9MAGN</name>
<proteinExistence type="predicted"/>
<sequence length="110" mass="12703">MVRSNRPTMENYYNAIYFIALQLYTLSEDCLLIQSIRSGRDVIQLCSIQYMSHHGCSAQPITEIYFIALKNVHALRGSLIESINLIWQRCHSTMQYSIHIPSRSSNIHAL</sequence>
<keyword evidence="2" id="KW-1185">Reference proteome</keyword>
<dbReference type="AlphaFoldDB" id="A0A7J7NFR4"/>
<dbReference type="Proteomes" id="UP000541444">
    <property type="component" value="Unassembled WGS sequence"/>
</dbReference>
<evidence type="ECO:0000313" key="2">
    <source>
        <dbReference type="Proteomes" id="UP000541444"/>
    </source>
</evidence>
<comment type="caution">
    <text evidence="1">The sequence shown here is derived from an EMBL/GenBank/DDBJ whole genome shotgun (WGS) entry which is preliminary data.</text>
</comment>
<protein>
    <submittedName>
        <fullName evidence="1">Uncharacterized protein</fullName>
    </submittedName>
</protein>